<evidence type="ECO:0000259" key="3">
    <source>
        <dbReference type="SMART" id="SM00903"/>
    </source>
</evidence>
<keyword evidence="2" id="KW-0560">Oxidoreductase</keyword>
<evidence type="ECO:0000313" key="5">
    <source>
        <dbReference type="Proteomes" id="UP000677082"/>
    </source>
</evidence>
<comment type="similarity">
    <text evidence="1">Belongs to the non-flavoprotein flavin reductase family.</text>
</comment>
<keyword evidence="5" id="KW-1185">Reference proteome</keyword>
<dbReference type="Pfam" id="PF01613">
    <property type="entry name" value="Flavin_Reduct"/>
    <property type="match status" value="1"/>
</dbReference>
<organism evidence="4 5">
    <name type="scientific">Paractinoplanes toevensis</name>
    <dbReference type="NCBI Taxonomy" id="571911"/>
    <lineage>
        <taxon>Bacteria</taxon>
        <taxon>Bacillati</taxon>
        <taxon>Actinomycetota</taxon>
        <taxon>Actinomycetes</taxon>
        <taxon>Micromonosporales</taxon>
        <taxon>Micromonosporaceae</taxon>
        <taxon>Paractinoplanes</taxon>
    </lineage>
</organism>
<dbReference type="GO" id="GO:0042602">
    <property type="term" value="F:riboflavin reductase (NADPH) activity"/>
    <property type="evidence" value="ECO:0007669"/>
    <property type="project" value="TreeGrafter"/>
</dbReference>
<dbReference type="PANTHER" id="PTHR30466:SF11">
    <property type="entry name" value="FLAVIN-DEPENDENT MONOOXYGENASE, REDUCTASE SUBUNIT HSAB"/>
    <property type="match status" value="1"/>
</dbReference>
<evidence type="ECO:0000313" key="4">
    <source>
        <dbReference type="EMBL" id="GIM93031.1"/>
    </source>
</evidence>
<dbReference type="Proteomes" id="UP000677082">
    <property type="component" value="Unassembled WGS sequence"/>
</dbReference>
<dbReference type="GO" id="GO:0010181">
    <property type="term" value="F:FMN binding"/>
    <property type="evidence" value="ECO:0007669"/>
    <property type="project" value="InterPro"/>
</dbReference>
<dbReference type="Gene3D" id="2.30.110.10">
    <property type="entry name" value="Electron Transport, Fmn-binding Protein, Chain A"/>
    <property type="match status" value="1"/>
</dbReference>
<dbReference type="InterPro" id="IPR002563">
    <property type="entry name" value="Flavin_Rdtase-like_dom"/>
</dbReference>
<proteinExistence type="inferred from homology"/>
<dbReference type="InterPro" id="IPR012349">
    <property type="entry name" value="Split_barrel_FMN-bd"/>
</dbReference>
<dbReference type="EMBL" id="BOQN01000062">
    <property type="protein sequence ID" value="GIM93031.1"/>
    <property type="molecule type" value="Genomic_DNA"/>
</dbReference>
<dbReference type="AlphaFoldDB" id="A0A919TDV6"/>
<dbReference type="InterPro" id="IPR050268">
    <property type="entry name" value="NADH-dep_flavin_reductase"/>
</dbReference>
<dbReference type="SMART" id="SM00903">
    <property type="entry name" value="Flavin_Reduct"/>
    <property type="match status" value="1"/>
</dbReference>
<name>A0A919TDV6_9ACTN</name>
<evidence type="ECO:0000256" key="1">
    <source>
        <dbReference type="ARBA" id="ARBA00008898"/>
    </source>
</evidence>
<feature type="domain" description="Flavin reductase like" evidence="3">
    <location>
        <begin position="8"/>
        <end position="152"/>
    </location>
</feature>
<gene>
    <name evidence="4" type="ORF">Ato02nite_048240</name>
</gene>
<comment type="caution">
    <text evidence="4">The sequence shown here is derived from an EMBL/GenBank/DDBJ whole genome shotgun (WGS) entry which is preliminary data.</text>
</comment>
<dbReference type="PANTHER" id="PTHR30466">
    <property type="entry name" value="FLAVIN REDUCTASE"/>
    <property type="match status" value="1"/>
</dbReference>
<reference evidence="4 5" key="1">
    <citation type="submission" date="2021-03" db="EMBL/GenBank/DDBJ databases">
        <title>Whole genome shotgun sequence of Actinoplanes toevensis NBRC 105298.</title>
        <authorList>
            <person name="Komaki H."/>
            <person name="Tamura T."/>
        </authorList>
    </citation>
    <scope>NUCLEOTIDE SEQUENCE [LARGE SCALE GENOMIC DNA]</scope>
    <source>
        <strain evidence="4 5">NBRC 105298</strain>
    </source>
</reference>
<dbReference type="SUPFAM" id="SSF50475">
    <property type="entry name" value="FMN-binding split barrel"/>
    <property type="match status" value="1"/>
</dbReference>
<sequence>MPWWETILTSYPSTVALVASRTAAGEPVGMLVSSFVAVSQTPPMIGFLAATQSSSYAAISAVGRLTVSIPALDQRPVIRSFGRKTADRFASSDFIASHNGLPRLSEGVAWMDATIIDERTYGDHVLVIAAVDAFGTGRRSEPLMYRHGGYGGFAAPAA</sequence>
<accession>A0A919TDV6</accession>
<evidence type="ECO:0000256" key="2">
    <source>
        <dbReference type="ARBA" id="ARBA00023002"/>
    </source>
</evidence>
<protein>
    <recommendedName>
        <fullName evidence="3">Flavin reductase like domain-containing protein</fullName>
    </recommendedName>
</protein>